<dbReference type="RefSeq" id="WP_407348784.1">
    <property type="nucleotide sequence ID" value="NZ_CP136864.1"/>
</dbReference>
<keyword evidence="2" id="KW-0349">Heme</keyword>
<evidence type="ECO:0000256" key="4">
    <source>
        <dbReference type="ARBA" id="ARBA00023002"/>
    </source>
</evidence>
<keyword evidence="3" id="KW-0479">Metal-binding</keyword>
<dbReference type="InterPro" id="IPR051329">
    <property type="entry name" value="NIR_SIR_4Fe-4S"/>
</dbReference>
<reference evidence="9 10" key="1">
    <citation type="submission" date="2023-10" db="EMBL/GenBank/DDBJ databases">
        <title>Two novel species belonging to the OM43/NOR5 clade.</title>
        <authorList>
            <person name="Park M."/>
        </authorList>
    </citation>
    <scope>NUCLEOTIDE SEQUENCE [LARGE SCALE GENOMIC DNA]</scope>
    <source>
        <strain evidence="9 10">IMCC43200</strain>
    </source>
</reference>
<evidence type="ECO:0000259" key="8">
    <source>
        <dbReference type="Pfam" id="PF03460"/>
    </source>
</evidence>
<dbReference type="PANTHER" id="PTHR32439">
    <property type="entry name" value="FERREDOXIN--NITRITE REDUCTASE, CHLOROPLASTIC"/>
    <property type="match status" value="1"/>
</dbReference>
<dbReference type="Gene3D" id="3.90.480.20">
    <property type="match status" value="2"/>
</dbReference>
<evidence type="ECO:0000256" key="2">
    <source>
        <dbReference type="ARBA" id="ARBA00022617"/>
    </source>
</evidence>
<name>A0ABZ0I545_9GAMM</name>
<dbReference type="SUPFAM" id="SSF56014">
    <property type="entry name" value="Nitrite and sulphite reductase 4Fe-4S domain-like"/>
    <property type="match status" value="2"/>
</dbReference>
<evidence type="ECO:0000313" key="10">
    <source>
        <dbReference type="Proteomes" id="UP001626537"/>
    </source>
</evidence>
<dbReference type="InterPro" id="IPR005117">
    <property type="entry name" value="NiRdtase/SiRdtase_haem-b_fer"/>
</dbReference>
<feature type="domain" description="Nitrite/Sulfite reductase ferredoxin-like" evidence="8">
    <location>
        <begin position="53"/>
        <end position="110"/>
    </location>
</feature>
<evidence type="ECO:0000256" key="6">
    <source>
        <dbReference type="ARBA" id="ARBA00023014"/>
    </source>
</evidence>
<keyword evidence="5" id="KW-0408">Iron</keyword>
<dbReference type="InterPro" id="IPR006067">
    <property type="entry name" value="NO2/SO3_Rdtase_4Fe4S_dom"/>
</dbReference>
<evidence type="ECO:0000313" key="9">
    <source>
        <dbReference type="EMBL" id="WOJ94146.1"/>
    </source>
</evidence>
<keyword evidence="6" id="KW-0411">Iron-sulfur</keyword>
<dbReference type="EMBL" id="CP136864">
    <property type="protein sequence ID" value="WOJ94146.1"/>
    <property type="molecule type" value="Genomic_DNA"/>
</dbReference>
<dbReference type="Gene3D" id="3.30.413.10">
    <property type="entry name" value="Sulfite Reductase Hemoprotein, domain 1"/>
    <property type="match status" value="2"/>
</dbReference>
<evidence type="ECO:0000256" key="5">
    <source>
        <dbReference type="ARBA" id="ARBA00023004"/>
    </source>
</evidence>
<keyword evidence="1" id="KW-0004">4Fe-4S</keyword>
<keyword evidence="10" id="KW-1185">Reference proteome</keyword>
<dbReference type="EC" id="1.8.7.1" evidence="9"/>
<evidence type="ECO:0000256" key="3">
    <source>
        <dbReference type="ARBA" id="ARBA00022723"/>
    </source>
</evidence>
<dbReference type="GO" id="GO:0050311">
    <property type="term" value="F:sulfite reductase (ferredoxin) activity"/>
    <property type="evidence" value="ECO:0007669"/>
    <property type="project" value="UniProtKB-EC"/>
</dbReference>
<dbReference type="SUPFAM" id="SSF55124">
    <property type="entry name" value="Nitrite/Sulfite reductase N-terminal domain-like"/>
    <property type="match status" value="2"/>
</dbReference>
<sequence length="554" mass="61454">MYQYDKLDQTIVNERVIQFRDQTERYLRGDLSDAQYLPLRLQNGLYVQRLAPMLRIAVPYGLISSAQLRAIADISRRYDKGYAHISTRQNIQLNWPQLEDVPDILCDLAAVQMHAIQTSGNCIRNTTTDQFAGVAADEVVDPRPYCEIIRQWSTLHPEFAFLPRKFKIAVNGAEEDRAAIHFHDIGIELYRNMHGAVRLKFLVGGGLGRTPVVGSVIRDDVATEHLLTYLEAILRIYNLHGRRDNKYKARIKILVKAMGIEAFRAAVETEWATNRDGPNTLTDAALAAVAAHFTAPEYTVADGAQESAFLAKACAREPLFSGWVKRNTTAHKQPGYRAVTVTLKATGQAPGDVSAAQMDALAELADQFSYGELRTTHEQNIVLADVRESELMALWQALQPLGLAASNAGHITDMICCPGGDFCSLANAKSIPVAQALQERFEAMDYQYDLGPIELNISGCMNACGHHHVGHIGILGVDKKGQEFYQVCIGGSQAGNASVARILGPSFSRADLPSVIEKLLERYLELRESDQEQFLRVYERCGIEPFKDAVYGKS</sequence>
<feature type="domain" description="Nitrite/sulphite reductase 4Fe-4S" evidence="7">
    <location>
        <begin position="412"/>
        <end position="550"/>
    </location>
</feature>
<protein>
    <submittedName>
        <fullName evidence="9">Nitrite/sulfite reductase</fullName>
        <ecNumber evidence="9">1.8.7.1</ecNumber>
    </submittedName>
</protein>
<gene>
    <name evidence="9" type="ORF">R0135_03000</name>
</gene>
<dbReference type="InterPro" id="IPR036136">
    <property type="entry name" value="Nit/Sulf_reduc_fer-like_dom_sf"/>
</dbReference>
<feature type="domain" description="Nitrite/sulphite reductase 4Fe-4S" evidence="7">
    <location>
        <begin position="119"/>
        <end position="272"/>
    </location>
</feature>
<proteinExistence type="predicted"/>
<feature type="domain" description="Nitrite/Sulfite reductase ferredoxin-like" evidence="8">
    <location>
        <begin position="332"/>
        <end position="400"/>
    </location>
</feature>
<accession>A0ABZ0I545</accession>
<evidence type="ECO:0000259" key="7">
    <source>
        <dbReference type="Pfam" id="PF01077"/>
    </source>
</evidence>
<organism evidence="9 10">
    <name type="scientific">Congregibacter variabilis</name>
    <dbReference type="NCBI Taxonomy" id="3081200"/>
    <lineage>
        <taxon>Bacteria</taxon>
        <taxon>Pseudomonadati</taxon>
        <taxon>Pseudomonadota</taxon>
        <taxon>Gammaproteobacteria</taxon>
        <taxon>Cellvibrionales</taxon>
        <taxon>Halieaceae</taxon>
        <taxon>Congregibacter</taxon>
    </lineage>
</organism>
<dbReference type="InterPro" id="IPR045854">
    <property type="entry name" value="NO2/SO3_Rdtase_4Fe4S_sf"/>
</dbReference>
<dbReference type="Pfam" id="PF01077">
    <property type="entry name" value="NIR_SIR"/>
    <property type="match status" value="2"/>
</dbReference>
<dbReference type="PANTHER" id="PTHR32439:SF9">
    <property type="entry name" value="BLR3264 PROTEIN"/>
    <property type="match status" value="1"/>
</dbReference>
<dbReference type="Proteomes" id="UP001626537">
    <property type="component" value="Chromosome"/>
</dbReference>
<dbReference type="Pfam" id="PF03460">
    <property type="entry name" value="NIR_SIR_ferr"/>
    <property type="match status" value="2"/>
</dbReference>
<evidence type="ECO:0000256" key="1">
    <source>
        <dbReference type="ARBA" id="ARBA00022485"/>
    </source>
</evidence>
<keyword evidence="4 9" id="KW-0560">Oxidoreductase</keyword>